<keyword evidence="2" id="KW-0456">Lyase</keyword>
<dbReference type="Pfam" id="PF20067">
    <property type="entry name" value="SSL_N"/>
    <property type="match status" value="1"/>
</dbReference>
<dbReference type="GO" id="GO:0016787">
    <property type="term" value="F:hydrolase activity"/>
    <property type="evidence" value="ECO:0007669"/>
    <property type="project" value="TreeGrafter"/>
</dbReference>
<keyword evidence="1" id="KW-0472">Membrane</keyword>
<dbReference type="SUPFAM" id="SSF63829">
    <property type="entry name" value="Calcium-dependent phosphotriesterase"/>
    <property type="match status" value="1"/>
</dbReference>
<keyword evidence="1" id="KW-1133">Transmembrane helix</keyword>
<dbReference type="EC" id="4.3.3.2" evidence="2"/>
<evidence type="ECO:0000256" key="1">
    <source>
        <dbReference type="SAM" id="Phobius"/>
    </source>
</evidence>
<gene>
    <name evidence="2" type="ORF">CDL12_28475</name>
</gene>
<dbReference type="Proteomes" id="UP000231279">
    <property type="component" value="Unassembled WGS sequence"/>
</dbReference>
<protein>
    <submittedName>
        <fullName evidence="2">Putative alkaloid synthase/Surface mucin Hemomucin</fullName>
        <ecNumber evidence="2">4.3.3.2</ecNumber>
    </submittedName>
</protein>
<reference evidence="3" key="1">
    <citation type="journal article" date="2018" name="Gigascience">
        <title>Genome assembly of the Pink Ipe (Handroanthus impetiginosus, Bignoniaceae), a highly valued, ecologically keystone Neotropical timber forest tree.</title>
        <authorList>
            <person name="Silva-Junior O.B."/>
            <person name="Grattapaglia D."/>
            <person name="Novaes E."/>
            <person name="Collevatti R.G."/>
        </authorList>
    </citation>
    <scope>NUCLEOTIDE SEQUENCE [LARGE SCALE GENOMIC DNA]</scope>
    <source>
        <strain evidence="3">cv. UFG-1</strain>
    </source>
</reference>
<name>A0A2G9G132_9LAMI</name>
<dbReference type="PANTHER" id="PTHR10426:SF68">
    <property type="entry name" value="OS07G0614000 PROTEIN"/>
    <property type="match status" value="1"/>
</dbReference>
<sequence>MATTLKQTCSRIFLVCVIAVAIQVMFFSPLPDIPQPSSSLPFPSNSKIQEVIKLGQGFLKQPEAVAVDKTGVLYTATRDGWIKKLFRNGTWEDWWKIDDTDGLLGLTATATGGVIVCDADKVMFADDVIESSDGTLYFSIASTKFGLHDWSLDVVEAIPHGQLLKYRCLKYWLKGDLKGQIEIFIDNLPGGPDNINLPPDGSFWIALIEIFPSKMRFLYTSRASRYLIGAFPKLSQWVIAPHKKAMVVNVGSDGKIVRGFDDPTGKVMGSVTSALEFEGHLYLGTLYNDFIGKLPLPT</sequence>
<accession>A0A2G9G132</accession>
<comment type="caution">
    <text evidence="2">The sequence shown here is derived from an EMBL/GenBank/DDBJ whole genome shotgun (WGS) entry which is preliminary data.</text>
</comment>
<keyword evidence="3" id="KW-1185">Reference proteome</keyword>
<proteinExistence type="predicted"/>
<evidence type="ECO:0000313" key="3">
    <source>
        <dbReference type="Proteomes" id="UP000231279"/>
    </source>
</evidence>
<dbReference type="EMBL" id="NKXS01007868">
    <property type="protein sequence ID" value="PIM99035.1"/>
    <property type="molecule type" value="Genomic_DNA"/>
</dbReference>
<dbReference type="OrthoDB" id="5307922at2759"/>
<dbReference type="AlphaFoldDB" id="A0A2G9G132"/>
<organism evidence="2 3">
    <name type="scientific">Handroanthus impetiginosus</name>
    <dbReference type="NCBI Taxonomy" id="429701"/>
    <lineage>
        <taxon>Eukaryota</taxon>
        <taxon>Viridiplantae</taxon>
        <taxon>Streptophyta</taxon>
        <taxon>Embryophyta</taxon>
        <taxon>Tracheophyta</taxon>
        <taxon>Spermatophyta</taxon>
        <taxon>Magnoliopsida</taxon>
        <taxon>eudicotyledons</taxon>
        <taxon>Gunneridae</taxon>
        <taxon>Pentapetalae</taxon>
        <taxon>asterids</taxon>
        <taxon>lamiids</taxon>
        <taxon>Lamiales</taxon>
        <taxon>Bignoniaceae</taxon>
        <taxon>Crescentiina</taxon>
        <taxon>Tabebuia alliance</taxon>
        <taxon>Handroanthus</taxon>
    </lineage>
</organism>
<evidence type="ECO:0000313" key="2">
    <source>
        <dbReference type="EMBL" id="PIM99035.1"/>
    </source>
</evidence>
<dbReference type="GO" id="GO:0016829">
    <property type="term" value="F:lyase activity"/>
    <property type="evidence" value="ECO:0007669"/>
    <property type="project" value="UniProtKB-KW"/>
</dbReference>
<dbReference type="PANTHER" id="PTHR10426">
    <property type="entry name" value="STRICTOSIDINE SYNTHASE-RELATED"/>
    <property type="match status" value="1"/>
</dbReference>
<keyword evidence="1" id="KW-0812">Transmembrane</keyword>
<dbReference type="STRING" id="429701.A0A2G9G132"/>
<dbReference type="GO" id="GO:0012505">
    <property type="term" value="C:endomembrane system"/>
    <property type="evidence" value="ECO:0007669"/>
    <property type="project" value="TreeGrafter"/>
</dbReference>
<dbReference type="Gene3D" id="2.120.10.30">
    <property type="entry name" value="TolB, C-terminal domain"/>
    <property type="match status" value="2"/>
</dbReference>
<feature type="transmembrane region" description="Helical" evidence="1">
    <location>
        <begin position="12"/>
        <end position="30"/>
    </location>
</feature>
<dbReference type="InterPro" id="IPR011042">
    <property type="entry name" value="6-blade_b-propeller_TolB-like"/>
</dbReference>